<dbReference type="Pfam" id="PF02995">
    <property type="entry name" value="DUF229"/>
    <property type="match status" value="1"/>
</dbReference>
<name>A0A087TJR4_STEMI</name>
<organism evidence="1 2">
    <name type="scientific">Stegodyphus mimosarum</name>
    <name type="common">African social velvet spider</name>
    <dbReference type="NCBI Taxonomy" id="407821"/>
    <lineage>
        <taxon>Eukaryota</taxon>
        <taxon>Metazoa</taxon>
        <taxon>Ecdysozoa</taxon>
        <taxon>Arthropoda</taxon>
        <taxon>Chelicerata</taxon>
        <taxon>Arachnida</taxon>
        <taxon>Araneae</taxon>
        <taxon>Araneomorphae</taxon>
        <taxon>Entelegynae</taxon>
        <taxon>Eresoidea</taxon>
        <taxon>Eresidae</taxon>
        <taxon>Stegodyphus</taxon>
    </lineage>
</organism>
<proteinExistence type="predicted"/>
<dbReference type="InterPro" id="IPR017850">
    <property type="entry name" value="Alkaline_phosphatase_core_sf"/>
</dbReference>
<dbReference type="AlphaFoldDB" id="A0A087TJR4"/>
<dbReference type="EMBL" id="KK115527">
    <property type="protein sequence ID" value="KFM65353.1"/>
    <property type="molecule type" value="Genomic_DNA"/>
</dbReference>
<evidence type="ECO:0000313" key="2">
    <source>
        <dbReference type="Proteomes" id="UP000054359"/>
    </source>
</evidence>
<gene>
    <name evidence="1" type="ORF">X975_19567</name>
</gene>
<evidence type="ECO:0008006" key="3">
    <source>
        <dbReference type="Google" id="ProtNLM"/>
    </source>
</evidence>
<reference evidence="1 2" key="1">
    <citation type="submission" date="2013-11" db="EMBL/GenBank/DDBJ databases">
        <title>Genome sequencing of Stegodyphus mimosarum.</title>
        <authorList>
            <person name="Bechsgaard J."/>
        </authorList>
    </citation>
    <scope>NUCLEOTIDE SEQUENCE [LARGE SCALE GENOMIC DNA]</scope>
</reference>
<evidence type="ECO:0000313" key="1">
    <source>
        <dbReference type="EMBL" id="KFM65353.1"/>
    </source>
</evidence>
<accession>A0A087TJR4</accession>
<dbReference type="OrthoDB" id="413313at2759"/>
<dbReference type="PANTHER" id="PTHR10974">
    <property type="entry name" value="FI08016P-RELATED"/>
    <property type="match status" value="1"/>
</dbReference>
<dbReference type="SUPFAM" id="SSF53649">
    <property type="entry name" value="Alkaline phosphatase-like"/>
    <property type="match status" value="1"/>
</dbReference>
<dbReference type="Gene3D" id="3.40.720.10">
    <property type="entry name" value="Alkaline Phosphatase, subunit A"/>
    <property type="match status" value="1"/>
</dbReference>
<feature type="non-terminal residue" evidence="1">
    <location>
        <position position="253"/>
    </location>
</feature>
<dbReference type="STRING" id="407821.A0A087TJR4"/>
<dbReference type="OMA" id="NEISHAW"/>
<keyword evidence="2" id="KW-1185">Reference proteome</keyword>
<dbReference type="InterPro" id="IPR004245">
    <property type="entry name" value="DUF229"/>
</dbReference>
<dbReference type="PANTHER" id="PTHR10974:SF1">
    <property type="entry name" value="FI08016P-RELATED"/>
    <property type="match status" value="1"/>
</dbReference>
<dbReference type="Proteomes" id="UP000054359">
    <property type="component" value="Unassembled WGS sequence"/>
</dbReference>
<sequence>MRRRTHCIGSELEMKVYFDYVRNFIATLDGKPTFAFTFIARLTHDIFKYAGYADKPSYELLKDLKDYGATNQSLLIFFSDHGIRFGDIRKTYIGKIEERMPFMFLSFPEWFFRKYPKFAKNLELNKNRLTTPYDIHATLLHLLDLERESFFTLHGQSLLTEIPAERTCRDAMIAKHWCACQTHKLIATNDSNVRQAALAIVRNVNQLLKPFFKLCVPLKLGKILDARIVMANEDLLPVTTKDYLITIHVIPSG</sequence>
<dbReference type="GO" id="GO:0005615">
    <property type="term" value="C:extracellular space"/>
    <property type="evidence" value="ECO:0007669"/>
    <property type="project" value="TreeGrafter"/>
</dbReference>
<protein>
    <recommendedName>
        <fullName evidence="3">Sulfatase N-terminal domain-containing protein</fullName>
    </recommendedName>
</protein>